<gene>
    <name evidence="1" type="ORF">niasHT_031002</name>
</gene>
<dbReference type="EMBL" id="JBICBT010001273">
    <property type="protein sequence ID" value="KAL3075509.1"/>
    <property type="molecule type" value="Genomic_DNA"/>
</dbReference>
<evidence type="ECO:0000313" key="2">
    <source>
        <dbReference type="Proteomes" id="UP001620626"/>
    </source>
</evidence>
<name>A0ABD2I4V8_9BILA</name>
<proteinExistence type="predicted"/>
<evidence type="ECO:0000313" key="1">
    <source>
        <dbReference type="EMBL" id="KAL3075509.1"/>
    </source>
</evidence>
<organism evidence="1 2">
    <name type="scientific">Heterodera trifolii</name>
    <dbReference type="NCBI Taxonomy" id="157864"/>
    <lineage>
        <taxon>Eukaryota</taxon>
        <taxon>Metazoa</taxon>
        <taxon>Ecdysozoa</taxon>
        <taxon>Nematoda</taxon>
        <taxon>Chromadorea</taxon>
        <taxon>Rhabditida</taxon>
        <taxon>Tylenchina</taxon>
        <taxon>Tylenchomorpha</taxon>
        <taxon>Tylenchoidea</taxon>
        <taxon>Heteroderidae</taxon>
        <taxon>Heteroderinae</taxon>
        <taxon>Heterodera</taxon>
    </lineage>
</organism>
<dbReference type="Proteomes" id="UP001620626">
    <property type="component" value="Unassembled WGS sequence"/>
</dbReference>
<reference evidence="1 2" key="1">
    <citation type="submission" date="2024-10" db="EMBL/GenBank/DDBJ databases">
        <authorList>
            <person name="Kim D."/>
        </authorList>
    </citation>
    <scope>NUCLEOTIDE SEQUENCE [LARGE SCALE GENOMIC DNA]</scope>
    <source>
        <strain evidence="1">BH-2024</strain>
    </source>
</reference>
<protein>
    <submittedName>
        <fullName evidence="1">Uncharacterized protein</fullName>
    </submittedName>
</protein>
<accession>A0ABD2I4V8</accession>
<dbReference type="AlphaFoldDB" id="A0ABD2I4V8"/>
<comment type="caution">
    <text evidence="1">The sequence shown here is derived from an EMBL/GenBank/DDBJ whole genome shotgun (WGS) entry which is preliminary data.</text>
</comment>
<sequence>MNGVKTKLIRHGSRHHVHWLLNGTKMLMMVRKGDYPPSKSSELNSHSFYWLGNCKHKIGRFRRKISNSLSERGEEEIGLNFKRGLVRVGNMQLPMIAAVSIEKQPIEVQLIETQTLPPLSDFARLGKD</sequence>
<keyword evidence="2" id="KW-1185">Reference proteome</keyword>